<evidence type="ECO:0000256" key="2">
    <source>
        <dbReference type="SAM" id="Phobius"/>
    </source>
</evidence>
<keyword evidence="3" id="KW-0496">Mitochondrion</keyword>
<evidence type="ECO:0000313" key="3">
    <source>
        <dbReference type="EMBL" id="BAK55730.1"/>
    </source>
</evidence>
<name>F8WL20_SPOSC</name>
<protein>
    <submittedName>
        <fullName evidence="3">Uncharacterized protein ORF3</fullName>
    </submittedName>
</protein>
<feature type="compositionally biased region" description="Low complexity" evidence="1">
    <location>
        <begin position="142"/>
        <end position="182"/>
    </location>
</feature>
<feature type="region of interest" description="Disordered" evidence="1">
    <location>
        <begin position="113"/>
        <end position="211"/>
    </location>
</feature>
<keyword evidence="2" id="KW-0812">Transmembrane</keyword>
<organism evidence="3">
    <name type="scientific">Sporothrix schenckii</name>
    <name type="common">Rose-picker's disease fungus</name>
    <dbReference type="NCBI Taxonomy" id="29908"/>
    <lineage>
        <taxon>Eukaryota</taxon>
        <taxon>Fungi</taxon>
        <taxon>Dikarya</taxon>
        <taxon>Ascomycota</taxon>
        <taxon>Pezizomycotina</taxon>
        <taxon>Sordariomycetes</taxon>
        <taxon>Sordariomycetidae</taxon>
        <taxon>Ophiostomatales</taxon>
        <taxon>Ophiostomataceae</taxon>
        <taxon>Sporothrix</taxon>
    </lineage>
</organism>
<feature type="transmembrane region" description="Helical" evidence="2">
    <location>
        <begin position="45"/>
        <end position="63"/>
    </location>
</feature>
<feature type="transmembrane region" description="Helical" evidence="2">
    <location>
        <begin position="75"/>
        <end position="103"/>
    </location>
</feature>
<gene>
    <name evidence="3" type="primary">ORF3</name>
</gene>
<evidence type="ECO:0000256" key="1">
    <source>
        <dbReference type="SAM" id="MobiDB-lite"/>
    </source>
</evidence>
<feature type="transmembrane region" description="Helical" evidence="2">
    <location>
        <begin position="7"/>
        <end position="33"/>
    </location>
</feature>
<dbReference type="AlphaFoldDB" id="F8WL20"/>
<accession>F8WL20</accession>
<geneLocation type="mitochondrion" evidence="3"/>
<dbReference type="VEuPathDB" id="FungiDB:SPSK_11059"/>
<reference evidence="3" key="1">
    <citation type="submission" date="2010-06" db="EMBL/GenBank/DDBJ databases">
        <title>Sporothrix shcenckii mitochondrion complete genome.</title>
        <authorList>
            <person name="Kawasaki M."/>
            <person name="Anzawa K."/>
        </authorList>
    </citation>
    <scope>NUCLEOTIDE SEQUENCE</scope>
    <source>
        <strain evidence="3">KMU2052</strain>
    </source>
</reference>
<sequence length="431" mass="49380">MVITNLFFVYSLIFFFIFMIYLVYSYTNLFVFINIDNLNWKYYCFLFRICTISILIYNILYYFNKGKNEFERYIFRFGVGTLIIILINIIFNMFFLDIAIVFINGNELPSGSNPLGNNPGGTPRPPEGPDYSKILWKHDNSEGSSSKSSTTSTNNPESSSSKSNITLINNSNEPNNQNQSNSLKRTAEQANLTTTSNRSNPNIPQNNSNANIPQNIPNILNVPEEDTRYQRYWIIILSIEDDCVRRIRELHPQIFKVRQEIRIMQNIIDRVPGGLAAMQSSMHSNSYVHGSGFNSNSLGSLIGYSSSTQPLLNHMGLQTPYDQSLLHPRDQASNRPGALPYERADGSLSFNRHNLQGIYNIRAGTTLGEEYTYKIAQRVHFERESNEWRRLSQNIRIAFPNRSYEPINTNNNTNIVNINNNTNIVNTNNNN</sequence>
<feature type="compositionally biased region" description="Low complexity" evidence="1">
    <location>
        <begin position="196"/>
        <end position="211"/>
    </location>
</feature>
<keyword evidence="2" id="KW-1133">Transmembrane helix</keyword>
<keyword evidence="2" id="KW-0472">Membrane</keyword>
<dbReference type="EMBL" id="AB568600">
    <property type="protein sequence ID" value="BAK55730.1"/>
    <property type="molecule type" value="Genomic_DNA"/>
</dbReference>
<proteinExistence type="predicted"/>